<name>A0ACD3BCK2_9AGAR</name>
<accession>A0ACD3BCK2</accession>
<proteinExistence type="predicted"/>
<organism evidence="1 2">
    <name type="scientific">Pluteus cervinus</name>
    <dbReference type="NCBI Taxonomy" id="181527"/>
    <lineage>
        <taxon>Eukaryota</taxon>
        <taxon>Fungi</taxon>
        <taxon>Dikarya</taxon>
        <taxon>Basidiomycota</taxon>
        <taxon>Agaricomycotina</taxon>
        <taxon>Agaricomycetes</taxon>
        <taxon>Agaricomycetidae</taxon>
        <taxon>Agaricales</taxon>
        <taxon>Pluteineae</taxon>
        <taxon>Pluteaceae</taxon>
        <taxon>Pluteus</taxon>
    </lineage>
</organism>
<evidence type="ECO:0000313" key="1">
    <source>
        <dbReference type="EMBL" id="TFK75768.1"/>
    </source>
</evidence>
<keyword evidence="2" id="KW-1185">Reference proteome</keyword>
<reference evidence="1 2" key="1">
    <citation type="journal article" date="2019" name="Nat. Ecol. Evol.">
        <title>Megaphylogeny resolves global patterns of mushroom evolution.</title>
        <authorList>
            <person name="Varga T."/>
            <person name="Krizsan K."/>
            <person name="Foldi C."/>
            <person name="Dima B."/>
            <person name="Sanchez-Garcia M."/>
            <person name="Sanchez-Ramirez S."/>
            <person name="Szollosi G.J."/>
            <person name="Szarkandi J.G."/>
            <person name="Papp V."/>
            <person name="Albert L."/>
            <person name="Andreopoulos W."/>
            <person name="Angelini C."/>
            <person name="Antonin V."/>
            <person name="Barry K.W."/>
            <person name="Bougher N.L."/>
            <person name="Buchanan P."/>
            <person name="Buyck B."/>
            <person name="Bense V."/>
            <person name="Catcheside P."/>
            <person name="Chovatia M."/>
            <person name="Cooper J."/>
            <person name="Damon W."/>
            <person name="Desjardin D."/>
            <person name="Finy P."/>
            <person name="Geml J."/>
            <person name="Haridas S."/>
            <person name="Hughes K."/>
            <person name="Justo A."/>
            <person name="Karasinski D."/>
            <person name="Kautmanova I."/>
            <person name="Kiss B."/>
            <person name="Kocsube S."/>
            <person name="Kotiranta H."/>
            <person name="LaButti K.M."/>
            <person name="Lechner B.E."/>
            <person name="Liimatainen K."/>
            <person name="Lipzen A."/>
            <person name="Lukacs Z."/>
            <person name="Mihaltcheva S."/>
            <person name="Morgado L.N."/>
            <person name="Niskanen T."/>
            <person name="Noordeloos M.E."/>
            <person name="Ohm R.A."/>
            <person name="Ortiz-Santana B."/>
            <person name="Ovrebo C."/>
            <person name="Racz N."/>
            <person name="Riley R."/>
            <person name="Savchenko A."/>
            <person name="Shiryaev A."/>
            <person name="Soop K."/>
            <person name="Spirin V."/>
            <person name="Szebenyi C."/>
            <person name="Tomsovsky M."/>
            <person name="Tulloss R.E."/>
            <person name="Uehling J."/>
            <person name="Grigoriev I.V."/>
            <person name="Vagvolgyi C."/>
            <person name="Papp T."/>
            <person name="Martin F.M."/>
            <person name="Miettinen O."/>
            <person name="Hibbett D.S."/>
            <person name="Nagy L.G."/>
        </authorList>
    </citation>
    <scope>NUCLEOTIDE SEQUENCE [LARGE SCALE GENOMIC DNA]</scope>
    <source>
        <strain evidence="1 2">NL-1719</strain>
    </source>
</reference>
<dbReference type="EMBL" id="ML208261">
    <property type="protein sequence ID" value="TFK75768.1"/>
    <property type="molecule type" value="Genomic_DNA"/>
</dbReference>
<dbReference type="Proteomes" id="UP000308600">
    <property type="component" value="Unassembled WGS sequence"/>
</dbReference>
<evidence type="ECO:0000313" key="2">
    <source>
        <dbReference type="Proteomes" id="UP000308600"/>
    </source>
</evidence>
<gene>
    <name evidence="1" type="ORF">BDN72DRAFT_809365</name>
</gene>
<protein>
    <submittedName>
        <fullName evidence="1">Uncharacterized protein</fullName>
    </submittedName>
</protein>
<sequence>MQLFTPHHVQLLNACYPPSSALPTAGPEYSPNSQELSRLTYYASNHPSKLTKLGSELEKRAKSECRKAKAGSARYRTLLLITLAIIRTLATECRRDISLLGVSLISSVDVVIHTLVDDLEVVARAATVFTAWSTYTDGHLIGADAGLTRDYDSSLRQFASLSSSDKSDYEVRNRTRLVGLAALAGALSSEALYNDTTQFREQVDIILRPLILNLFHIPISVLDDQARNVKDGPVSPYLTGFRTRPVIERRAASIHVHIDGEKGPSTEDVANATLHSLYSLLEHTNGSQLGFVMQSCLNSLDKSNGWIDIAHCRWVAQKLAEWGQYQYRYAVPTWLVERLLEIQETPASSPTNQALVAMVTTIFTSPIPLVNLSTSDIIANLITLLLRRATTEDDDALLSGLIDCIASLGRHIYYSDQILDLTGELVSRLLVVEVQGASTKGKPGFTQTRSKAVRCLVASLLGLLRSADEHDSVEAAHRRTSSRSPRSSTEVTRDTSGQRASRRTKVPLDLWQDTLSLLCDSDYAVRVDYCQALLFYAANEMPAHEDAETPNQNANITPISIHAGDPGVKFLHAIHAYVYILATTSTLGLISNSSSPSHATPEGSLRLNILPATPIAEHPDFEKPARPESPGQSHYNGRRSFSVPHGPRSRKVSVVQQLLERTPSQISNSTSASLGDYAHVLDIIETLHKQMPVRSLLTAVPMLLALNAAASTHDVDDVKTVQRVNAIREVIARAWLFIGQTWDLKELVVLTSQSLSKLSVTLFHSPIHQPPAELFSPPREAIPFPPAEEAKSAAVWSGVDAEVAISIIASSLAIQRATGLTNDDLLRRLSIRWTASTALRDSVERTSGFDFTLRGDGLSPLLKISPALMHSENISLHSLARSTRGVGVTDLREALEGRSSMSNPNLARPPSISTLDHTSSILGSELNRLAQTRSRSRTKKRPPPAGDVRDVLNRLGIGKQNGSLLKASFPALTRPDNRPKPAVD</sequence>